<sequence length="71" mass="7349">MRVAIAENVGVVEEDGLVYVATLPDGPILVLSDDAAAAWRAAGAAAGSDRETEDYVAAFIEAGLLTIEKDD</sequence>
<protein>
    <recommendedName>
        <fullName evidence="3">PqqD family protein</fullName>
    </recommendedName>
</protein>
<dbReference type="EMBL" id="BAABCP010000001">
    <property type="protein sequence ID" value="GAA3930466.1"/>
    <property type="molecule type" value="Genomic_DNA"/>
</dbReference>
<gene>
    <name evidence="1" type="ORF">GCM10022383_06400</name>
</gene>
<keyword evidence="2" id="KW-1185">Reference proteome</keyword>
<organism evidence="1 2">
    <name type="scientific">Microbacterium soli</name>
    <dbReference type="NCBI Taxonomy" id="446075"/>
    <lineage>
        <taxon>Bacteria</taxon>
        <taxon>Bacillati</taxon>
        <taxon>Actinomycetota</taxon>
        <taxon>Actinomycetes</taxon>
        <taxon>Micrococcales</taxon>
        <taxon>Microbacteriaceae</taxon>
        <taxon>Microbacterium</taxon>
    </lineage>
</organism>
<evidence type="ECO:0008006" key="3">
    <source>
        <dbReference type="Google" id="ProtNLM"/>
    </source>
</evidence>
<reference evidence="2" key="1">
    <citation type="journal article" date="2019" name="Int. J. Syst. Evol. Microbiol.">
        <title>The Global Catalogue of Microorganisms (GCM) 10K type strain sequencing project: providing services to taxonomists for standard genome sequencing and annotation.</title>
        <authorList>
            <consortium name="The Broad Institute Genomics Platform"/>
            <consortium name="The Broad Institute Genome Sequencing Center for Infectious Disease"/>
            <person name="Wu L."/>
            <person name="Ma J."/>
        </authorList>
    </citation>
    <scope>NUCLEOTIDE SEQUENCE [LARGE SCALE GENOMIC DNA]</scope>
    <source>
        <strain evidence="2">JCM 17024</strain>
    </source>
</reference>
<evidence type="ECO:0000313" key="1">
    <source>
        <dbReference type="EMBL" id="GAA3930466.1"/>
    </source>
</evidence>
<proteinExistence type="predicted"/>
<evidence type="ECO:0000313" key="2">
    <source>
        <dbReference type="Proteomes" id="UP001501591"/>
    </source>
</evidence>
<dbReference type="RefSeq" id="WP_344818058.1">
    <property type="nucleotide sequence ID" value="NZ_BAABCP010000001.1"/>
</dbReference>
<name>A0ABP7MUI6_9MICO</name>
<comment type="caution">
    <text evidence="1">The sequence shown here is derived from an EMBL/GenBank/DDBJ whole genome shotgun (WGS) entry which is preliminary data.</text>
</comment>
<dbReference type="Proteomes" id="UP001501591">
    <property type="component" value="Unassembled WGS sequence"/>
</dbReference>
<accession>A0ABP7MUI6</accession>